<dbReference type="Pfam" id="PF01197">
    <property type="entry name" value="Ribosomal_L31"/>
    <property type="match status" value="1"/>
</dbReference>
<dbReference type="Gene3D" id="4.10.830.30">
    <property type="entry name" value="Ribosomal protein L31"/>
    <property type="match status" value="1"/>
</dbReference>
<dbReference type="SUPFAM" id="SSF143800">
    <property type="entry name" value="L28p-like"/>
    <property type="match status" value="1"/>
</dbReference>
<protein>
    <recommendedName>
        <fullName evidence="6 7">Large ribosomal subunit protein bL31</fullName>
    </recommendedName>
</protein>
<keyword evidence="2 7" id="KW-0699">rRNA-binding</keyword>
<evidence type="ECO:0000256" key="4">
    <source>
        <dbReference type="ARBA" id="ARBA00022980"/>
    </source>
</evidence>
<comment type="function">
    <text evidence="7">Binds the 23S rRNA.</text>
</comment>
<proteinExistence type="inferred from homology"/>
<comment type="similarity">
    <text evidence="1 7">Belongs to the bacterial ribosomal protein bL31 family. Type A subfamily.</text>
</comment>
<dbReference type="HAMAP" id="MF_00501">
    <property type="entry name" value="Ribosomal_bL31_1"/>
    <property type="match status" value="1"/>
</dbReference>
<dbReference type="STRING" id="126156.SAMN05421670_1492"/>
<evidence type="ECO:0000313" key="9">
    <source>
        <dbReference type="Proteomes" id="UP000198734"/>
    </source>
</evidence>
<dbReference type="PRINTS" id="PR01249">
    <property type="entry name" value="RIBOSOMALL31"/>
</dbReference>
<dbReference type="GO" id="GO:0003735">
    <property type="term" value="F:structural constituent of ribosome"/>
    <property type="evidence" value="ECO:0007669"/>
    <property type="project" value="InterPro"/>
</dbReference>
<dbReference type="GO" id="GO:0019843">
    <property type="term" value="F:rRNA binding"/>
    <property type="evidence" value="ECO:0007669"/>
    <property type="project" value="UniProtKB-KW"/>
</dbReference>
<dbReference type="GO" id="GO:1990904">
    <property type="term" value="C:ribonucleoprotein complex"/>
    <property type="evidence" value="ECO:0007669"/>
    <property type="project" value="UniProtKB-KW"/>
</dbReference>
<name>A0A1I5XGF0_9BACI</name>
<dbReference type="Proteomes" id="UP000198734">
    <property type="component" value="Unassembled WGS sequence"/>
</dbReference>
<keyword evidence="7" id="KW-0862">Zinc</keyword>
<evidence type="ECO:0000256" key="7">
    <source>
        <dbReference type="HAMAP-Rule" id="MF_00501"/>
    </source>
</evidence>
<feature type="binding site" evidence="7">
    <location>
        <position position="16"/>
    </location>
    <ligand>
        <name>Zn(2+)</name>
        <dbReference type="ChEBI" id="CHEBI:29105"/>
    </ligand>
</feature>
<dbReference type="PANTHER" id="PTHR33280">
    <property type="entry name" value="50S RIBOSOMAL PROTEIN L31, CHLOROPLASTIC"/>
    <property type="match status" value="1"/>
</dbReference>
<dbReference type="GO" id="GO:0006412">
    <property type="term" value="P:translation"/>
    <property type="evidence" value="ECO:0007669"/>
    <property type="project" value="UniProtKB-UniRule"/>
</dbReference>
<dbReference type="RefSeq" id="WP_093535765.1">
    <property type="nucleotide sequence ID" value="NZ_CP183885.1"/>
</dbReference>
<feature type="binding site" evidence="7">
    <location>
        <position position="39"/>
    </location>
    <ligand>
        <name>Zn(2+)</name>
        <dbReference type="ChEBI" id="CHEBI:29105"/>
    </ligand>
</feature>
<dbReference type="OrthoDB" id="9803251at2"/>
<evidence type="ECO:0000313" key="8">
    <source>
        <dbReference type="EMBL" id="SFQ30896.1"/>
    </source>
</evidence>
<evidence type="ECO:0000256" key="5">
    <source>
        <dbReference type="ARBA" id="ARBA00023274"/>
    </source>
</evidence>
<evidence type="ECO:0000256" key="6">
    <source>
        <dbReference type="ARBA" id="ARBA00035687"/>
    </source>
</evidence>
<dbReference type="InterPro" id="IPR027491">
    <property type="entry name" value="Ribosomal_bL31_A"/>
</dbReference>
<dbReference type="GO" id="GO:0005840">
    <property type="term" value="C:ribosome"/>
    <property type="evidence" value="ECO:0007669"/>
    <property type="project" value="UniProtKB-KW"/>
</dbReference>
<dbReference type="PANTHER" id="PTHR33280:SF1">
    <property type="entry name" value="LARGE RIBOSOMAL SUBUNIT PROTEIN BL31C"/>
    <property type="match status" value="1"/>
</dbReference>
<dbReference type="NCBIfam" id="NF000612">
    <property type="entry name" value="PRK00019.1"/>
    <property type="match status" value="1"/>
</dbReference>
<dbReference type="EMBL" id="FOXU01000002">
    <property type="protein sequence ID" value="SFQ30896.1"/>
    <property type="molecule type" value="Genomic_DNA"/>
</dbReference>
<keyword evidence="7" id="KW-0479">Metal-binding</keyword>
<comment type="subunit">
    <text evidence="7">Part of the 50S ribosomal subunit.</text>
</comment>
<reference evidence="9" key="1">
    <citation type="submission" date="2016-10" db="EMBL/GenBank/DDBJ databases">
        <authorList>
            <person name="Varghese N."/>
            <person name="Submissions S."/>
        </authorList>
    </citation>
    <scope>NUCLEOTIDE SEQUENCE [LARGE SCALE GENOMIC DNA]</scope>
    <source>
        <strain evidence="9">DSM 11706</strain>
    </source>
</reference>
<evidence type="ECO:0000256" key="3">
    <source>
        <dbReference type="ARBA" id="ARBA00022884"/>
    </source>
</evidence>
<evidence type="ECO:0000256" key="2">
    <source>
        <dbReference type="ARBA" id="ARBA00022730"/>
    </source>
</evidence>
<feature type="binding site" evidence="7">
    <location>
        <position position="18"/>
    </location>
    <ligand>
        <name>Zn(2+)</name>
        <dbReference type="ChEBI" id="CHEBI:29105"/>
    </ligand>
</feature>
<keyword evidence="3 7" id="KW-0694">RNA-binding</keyword>
<organism evidence="8 9">
    <name type="scientific">Psychrobacillus psychrotolerans</name>
    <dbReference type="NCBI Taxonomy" id="126156"/>
    <lineage>
        <taxon>Bacteria</taxon>
        <taxon>Bacillati</taxon>
        <taxon>Bacillota</taxon>
        <taxon>Bacilli</taxon>
        <taxon>Bacillales</taxon>
        <taxon>Bacillaceae</taxon>
        <taxon>Psychrobacillus</taxon>
    </lineage>
</organism>
<dbReference type="AlphaFoldDB" id="A0A1I5XGF0"/>
<dbReference type="GO" id="GO:0046872">
    <property type="term" value="F:metal ion binding"/>
    <property type="evidence" value="ECO:0007669"/>
    <property type="project" value="UniProtKB-KW"/>
</dbReference>
<dbReference type="InterPro" id="IPR002150">
    <property type="entry name" value="Ribosomal_bL31"/>
</dbReference>
<dbReference type="InterPro" id="IPR042105">
    <property type="entry name" value="Ribosomal_bL31_sf"/>
</dbReference>
<accession>A0A1I5XGF0</accession>
<gene>
    <name evidence="7" type="primary">rpmE</name>
    <name evidence="8" type="ORF">SAMN05421670_1492</name>
</gene>
<keyword evidence="5 7" id="KW-0687">Ribonucleoprotein</keyword>
<keyword evidence="4 7" id="KW-0689">Ribosomal protein</keyword>
<sequence length="75" mass="8456">MKAGIHPDYKEATVSCSCGNTFTTGSVKNDIKVEFCNECHPFYTGRQKFAAADGRVDRFNKKYGIKEEISEDQEN</sequence>
<dbReference type="InterPro" id="IPR034704">
    <property type="entry name" value="Ribosomal_bL28/bL31-like_sf"/>
</dbReference>
<dbReference type="NCBIfam" id="TIGR00105">
    <property type="entry name" value="L31"/>
    <property type="match status" value="1"/>
</dbReference>
<feature type="binding site" evidence="7">
    <location>
        <position position="36"/>
    </location>
    <ligand>
        <name>Zn(2+)</name>
        <dbReference type="ChEBI" id="CHEBI:29105"/>
    </ligand>
</feature>
<evidence type="ECO:0000256" key="1">
    <source>
        <dbReference type="ARBA" id="ARBA00009296"/>
    </source>
</evidence>
<comment type="cofactor">
    <cofactor evidence="7">
        <name>Zn(2+)</name>
        <dbReference type="ChEBI" id="CHEBI:29105"/>
    </cofactor>
    <text evidence="7">Binds 1 zinc ion per subunit.</text>
</comment>
<keyword evidence="9" id="KW-1185">Reference proteome</keyword>